<feature type="region of interest" description="Disordered" evidence="1">
    <location>
        <begin position="265"/>
        <end position="372"/>
    </location>
</feature>
<feature type="region of interest" description="Disordered" evidence="1">
    <location>
        <begin position="171"/>
        <end position="240"/>
    </location>
</feature>
<feature type="compositionally biased region" description="Basic and acidic residues" evidence="1">
    <location>
        <begin position="655"/>
        <end position="667"/>
    </location>
</feature>
<dbReference type="InterPro" id="IPR026708">
    <property type="entry name" value="CSPP1"/>
</dbReference>
<feature type="domain" description="Centrosome and spindle pole-associated protein 1 C-terminal" evidence="2">
    <location>
        <begin position="1433"/>
        <end position="1486"/>
    </location>
</feature>
<feature type="region of interest" description="Disordered" evidence="1">
    <location>
        <begin position="1612"/>
        <end position="1640"/>
    </location>
</feature>
<feature type="region of interest" description="Disordered" evidence="1">
    <location>
        <begin position="949"/>
        <end position="1186"/>
    </location>
</feature>
<feature type="compositionally biased region" description="Basic and acidic residues" evidence="1">
    <location>
        <begin position="1308"/>
        <end position="1319"/>
    </location>
</feature>
<keyword evidence="3" id="KW-1185">Reference proteome</keyword>
<sequence>MADSDIDSFIRQQKAKLANERETLNNSRKMSSSAEYRQIWRQQNKHQMPGSNRRQWGAPVKLSPRGTLDTDALISDVQREKDRQEYLDQWKRQHDGQEPSPRGGIGGLLAPDLSPRLAMARPAPGPRRQQQAERDEYREVWRQQHPEARGFRPAASNTMALDTEKIIREVQQERQVDEDRLRGNNNKPMGGGSDNDEYRKIWERNHNQAAPPNKAAVAPGASSPTRGPPAAGRGNNKGVNIDALIAEASKERLEEEYRRLWEKRRAVEASQKSEPKAAQPASQGPAPAFNQSKQNIENRISEAKQDVDDYRQRWEQMHGNGKVSQNKEAKTTNTRKNPWKVPVEKLTDSPRKHFPSSNLQLGSDAYEERKKQLKLQRHKEMKDFLQKARQGHEVETEPQVKALPIGEQEEYRKKLREERHNEYVDHLKKHKGGSSSDIPVLDLAPEVDDESEEFGLLHGLGAADKKRKEQKEPPNQLNLLGQHIVDPTIRRGYQGRGGPSLREQTDEYKATLTTNESDAAKALNIDLGDLEDSCVPDIDGQSVLVRKNLKKWDDLDIKPYSLQKIKERNNEYNQFLASKAENQGRKRSGQEQGTFATLPGLRYSNSAQKKREMEDERNKEYNELMRNKIQQRNRGPPAAPKQGWGTPTYEEMLEKKRAQESKYRRANDLGFGPEFNSKETEKRIRDLDRDLAHTPVESGSDSSRLVKEYKDVLSRLQDVNGNIKDSRTPVLGGAVSQRNQNQQDGQYFATLPLGRDMMSEEQIRKEEYKRDLQRQMAEAAYARKMERQEGSLINNTGAIHLESNRVDPRPPRRANNVGAYHTKILDDLHKLDDISPRSNAILGRRQPTGDFTALGGLNVGRNAGGGGGGGGGAPTQPISNFDLDVGILERPTISTMDPPAGLQYQPSWYNKTFITANAVPTLNNSVDEAYNFYAAYNPLDPSMNARVEQDYKEKQPPQEPEAPGLGGGGGGRGGGGGGGGGGRPADVPSLNLGGGGDYGPTSRVRFRENRAAAGMDFATDDDRKKDQKQSTSAYREELERQIQEKNMKKQREREEKERPRGSRYDLKMEEEARHYDPFGKGGGGAPMRDTQGNVISDLRQIRRDNNDPTSYRSGGGRQVDFSPRGFGGDIGGGAGGNTSRAANSYRDDLIGPPPAQTTADGDPSFARGGHGIFGMPKTDSEKMQADKYKIDLKRQIEEKKAEEYRKKQLERLEEEREQKLLDDQRARMQREYDEEQRKMKEKEEEARRKNEEIIRAAEDKKRESERVRREAEEARQQEIREQRELEIRERQAADERNRAKSPPIPALRGKEEPAAEETKPLSPPIPAARTRTVEPEPPPPQRSRREHVPRAHSADVLNQLAGMREQLRKERQRVQHMLDDQEDDVEIYDPRQIQRPPPAPVMQNRQEVDVFETAMNRNAVAVRRTPGDRASSRALEDFNALKHKKDSDSRKQFREMYPGKPTTDDALETEQLAMLRQQEERLRNMKDRRDLEDTSALRIGRDVHSSSSQLHSNSAFVEVNGVGSFPDDFEDMPRRNESARQRRRARAPSTPRIDRLTTPPDFNSRATFGSQTSLNVDKLARKNEDRLRRLRELQGDDVSLYDPEDVLDRFMTKQGHNRPPSRNTLLDDTWMRAGSKQSKY</sequence>
<protein>
    <submittedName>
        <fullName evidence="4">Centrosome and spindle pole associated protein 1</fullName>
    </submittedName>
</protein>
<reference evidence="4" key="1">
    <citation type="submission" date="2025-08" db="UniProtKB">
        <authorList>
            <consortium name="RefSeq"/>
        </authorList>
    </citation>
    <scope>IDENTIFICATION</scope>
</reference>
<feature type="compositionally biased region" description="Basic and acidic residues" evidence="1">
    <location>
        <begin position="171"/>
        <end position="182"/>
    </location>
</feature>
<dbReference type="PANTHER" id="PTHR21616:SF2">
    <property type="entry name" value="CENTROSOME AND SPINDLE POLE-ASSOCIATED PROTEIN 1"/>
    <property type="match status" value="1"/>
</dbReference>
<feature type="compositionally biased region" description="Polar residues" evidence="1">
    <location>
        <begin position="24"/>
        <end position="54"/>
    </location>
</feature>
<dbReference type="RefSeq" id="XP_035825252.1">
    <property type="nucleotide sequence ID" value="XM_035969359.1"/>
</dbReference>
<dbReference type="InterPro" id="IPR058191">
    <property type="entry name" value="CSPP1_C"/>
</dbReference>
<feature type="region of interest" description="Disordered" evidence="1">
    <location>
        <begin position="20"/>
        <end position="139"/>
    </location>
</feature>
<organism evidence="3 4">
    <name type="scientific">Aplysia californica</name>
    <name type="common">California sea hare</name>
    <dbReference type="NCBI Taxonomy" id="6500"/>
    <lineage>
        <taxon>Eukaryota</taxon>
        <taxon>Metazoa</taxon>
        <taxon>Spiralia</taxon>
        <taxon>Lophotrochozoa</taxon>
        <taxon>Mollusca</taxon>
        <taxon>Gastropoda</taxon>
        <taxon>Heterobranchia</taxon>
        <taxon>Euthyneura</taxon>
        <taxon>Tectipleura</taxon>
        <taxon>Aplysiida</taxon>
        <taxon>Aplysioidea</taxon>
        <taxon>Aplysiidae</taxon>
        <taxon>Aplysia</taxon>
    </lineage>
</organism>
<feature type="compositionally biased region" description="Basic and acidic residues" evidence="1">
    <location>
        <begin position="1442"/>
        <end position="1454"/>
    </location>
</feature>
<feature type="compositionally biased region" description="Basic and acidic residues" evidence="1">
    <location>
        <begin position="299"/>
        <end position="316"/>
    </location>
</feature>
<dbReference type="Proteomes" id="UP000694888">
    <property type="component" value="Unplaced"/>
</dbReference>
<dbReference type="PANTHER" id="PTHR21616">
    <property type="entry name" value="CENTROSOME SPINDLE POLE ASSOCIATED PROTEIN"/>
    <property type="match status" value="1"/>
</dbReference>
<feature type="region of interest" description="Disordered" evidence="1">
    <location>
        <begin position="579"/>
        <end position="617"/>
    </location>
</feature>
<dbReference type="GeneID" id="101856096"/>
<feature type="compositionally biased region" description="Basic and acidic residues" evidence="1">
    <location>
        <begin position="196"/>
        <end position="206"/>
    </location>
</feature>
<feature type="compositionally biased region" description="Basic and acidic residues" evidence="1">
    <location>
        <begin position="130"/>
        <end position="139"/>
    </location>
</feature>
<feature type="compositionally biased region" description="Basic and acidic residues" evidence="1">
    <location>
        <begin position="1365"/>
        <end position="1379"/>
    </location>
</feature>
<feature type="region of interest" description="Disordered" evidence="1">
    <location>
        <begin position="628"/>
        <end position="647"/>
    </location>
</feature>
<feature type="compositionally biased region" description="Basic and acidic residues" evidence="1">
    <location>
        <begin position="265"/>
        <end position="275"/>
    </location>
</feature>
<feature type="compositionally biased region" description="Low complexity" evidence="1">
    <location>
        <begin position="276"/>
        <end position="288"/>
    </location>
</feature>
<evidence type="ECO:0000259" key="2">
    <source>
        <dbReference type="Pfam" id="PF24578"/>
    </source>
</evidence>
<evidence type="ECO:0000256" key="1">
    <source>
        <dbReference type="SAM" id="MobiDB-lite"/>
    </source>
</evidence>
<feature type="region of interest" description="Disordered" evidence="1">
    <location>
        <begin position="1213"/>
        <end position="1387"/>
    </location>
</feature>
<feature type="region of interest" description="Disordered" evidence="1">
    <location>
        <begin position="1442"/>
        <end position="1464"/>
    </location>
</feature>
<feature type="compositionally biased region" description="Polar residues" evidence="1">
    <location>
        <begin position="289"/>
        <end position="298"/>
    </location>
</feature>
<dbReference type="Pfam" id="PF24578">
    <property type="entry name" value="CSPP1_C"/>
    <property type="match status" value="1"/>
</dbReference>
<evidence type="ECO:0000313" key="4">
    <source>
        <dbReference type="RefSeq" id="XP_035825252.1"/>
    </source>
</evidence>
<feature type="region of interest" description="Disordered" evidence="1">
    <location>
        <begin position="1523"/>
        <end position="1570"/>
    </location>
</feature>
<feature type="compositionally biased region" description="Gly residues" evidence="1">
    <location>
        <begin position="964"/>
        <end position="983"/>
    </location>
</feature>
<name>A0ABM1VS60_APLCA</name>
<feature type="compositionally biased region" description="Basic and acidic residues" evidence="1">
    <location>
        <begin position="1531"/>
        <end position="1540"/>
    </location>
</feature>
<feature type="compositionally biased region" description="Polar residues" evidence="1">
    <location>
        <begin position="1560"/>
        <end position="1570"/>
    </location>
</feature>
<feature type="compositionally biased region" description="Gly residues" evidence="1">
    <location>
        <begin position="1125"/>
        <end position="1136"/>
    </location>
</feature>
<feature type="compositionally biased region" description="Basic and acidic residues" evidence="1">
    <location>
        <begin position="1020"/>
        <end position="1077"/>
    </location>
</feature>
<gene>
    <name evidence="4" type="primary">LOC101856096</name>
</gene>
<feature type="compositionally biased region" description="Basic and acidic residues" evidence="1">
    <location>
        <begin position="342"/>
        <end position="351"/>
    </location>
</feature>
<feature type="region of interest" description="Disordered" evidence="1">
    <location>
        <begin position="655"/>
        <end position="681"/>
    </location>
</feature>
<accession>A0ABM1VS60</accession>
<proteinExistence type="predicted"/>
<feature type="compositionally biased region" description="Basic and acidic residues" evidence="1">
    <location>
        <begin position="1213"/>
        <end position="1298"/>
    </location>
</feature>
<feature type="compositionally biased region" description="Basic and acidic residues" evidence="1">
    <location>
        <begin position="77"/>
        <end position="97"/>
    </location>
</feature>
<evidence type="ECO:0000313" key="3">
    <source>
        <dbReference type="Proteomes" id="UP000694888"/>
    </source>
</evidence>